<keyword evidence="1" id="KW-0472">Membrane</keyword>
<dbReference type="AlphaFoldDB" id="A0A0A2G456"/>
<comment type="caution">
    <text evidence="2">The sequence shown here is derived from an EMBL/GenBank/DDBJ whole genome shotgun (WGS) entry which is preliminary data.</text>
</comment>
<reference evidence="2 3" key="1">
    <citation type="submission" date="2014-08" db="EMBL/GenBank/DDBJ databases">
        <title>Porphyromonas gingivicanis strain:COT-022_OH1391 Genome sequencing.</title>
        <authorList>
            <person name="Wallis C."/>
            <person name="Deusch O."/>
            <person name="O'Flynn C."/>
            <person name="Davis I."/>
            <person name="Jospin G."/>
            <person name="Darling A.E."/>
            <person name="Coil D.A."/>
            <person name="Alexiev A."/>
            <person name="Horsfall A."/>
            <person name="Kirkwood N."/>
            <person name="Harris S."/>
            <person name="Eisen J.A."/>
        </authorList>
    </citation>
    <scope>NUCLEOTIDE SEQUENCE [LARGE SCALE GENOMIC DNA]</scope>
    <source>
        <strain evidence="3">COT-022 OH1391</strain>
    </source>
</reference>
<protein>
    <submittedName>
        <fullName evidence="2">Uncharacterized protein</fullName>
    </submittedName>
</protein>
<gene>
    <name evidence="2" type="ORF">HQ36_03900</name>
</gene>
<dbReference type="EMBL" id="JQZW01000008">
    <property type="protein sequence ID" value="KGN98068.1"/>
    <property type="molecule type" value="Genomic_DNA"/>
</dbReference>
<keyword evidence="3" id="KW-1185">Reference proteome</keyword>
<name>A0A0A2G456_9PORP</name>
<proteinExistence type="predicted"/>
<keyword evidence="1" id="KW-0812">Transmembrane</keyword>
<sequence>MLSFEYLCSRILDFSQRDKESKERAVALSSVNKGIIMLTFTPPLWYKIVPTLYLGCCIIGYLLCRY</sequence>
<feature type="transmembrane region" description="Helical" evidence="1">
    <location>
        <begin position="44"/>
        <end position="64"/>
    </location>
</feature>
<evidence type="ECO:0000313" key="2">
    <source>
        <dbReference type="EMBL" id="KGN98068.1"/>
    </source>
</evidence>
<evidence type="ECO:0000313" key="3">
    <source>
        <dbReference type="Proteomes" id="UP000030134"/>
    </source>
</evidence>
<accession>A0A0A2G456</accession>
<dbReference type="Proteomes" id="UP000030134">
    <property type="component" value="Unassembled WGS sequence"/>
</dbReference>
<keyword evidence="1" id="KW-1133">Transmembrane helix</keyword>
<evidence type="ECO:0000256" key="1">
    <source>
        <dbReference type="SAM" id="Phobius"/>
    </source>
</evidence>
<organism evidence="2 3">
    <name type="scientific">Porphyromonas gingivicanis</name>
    <dbReference type="NCBI Taxonomy" id="266762"/>
    <lineage>
        <taxon>Bacteria</taxon>
        <taxon>Pseudomonadati</taxon>
        <taxon>Bacteroidota</taxon>
        <taxon>Bacteroidia</taxon>
        <taxon>Bacteroidales</taxon>
        <taxon>Porphyromonadaceae</taxon>
        <taxon>Porphyromonas</taxon>
    </lineage>
</organism>